<name>A0A0R3TTG9_RODNA</name>
<dbReference type="EMBL" id="UZAE01013323">
    <property type="protein sequence ID" value="VDO09284.1"/>
    <property type="molecule type" value="Genomic_DNA"/>
</dbReference>
<feature type="region of interest" description="Disordered" evidence="1">
    <location>
        <begin position="17"/>
        <end position="219"/>
    </location>
</feature>
<keyword evidence="3" id="KW-1185">Reference proteome</keyword>
<reference evidence="2 3" key="2">
    <citation type="submission" date="2018-11" db="EMBL/GenBank/DDBJ databases">
        <authorList>
            <consortium name="Pathogen Informatics"/>
        </authorList>
    </citation>
    <scope>NUCLEOTIDE SEQUENCE [LARGE SCALE GENOMIC DNA]</scope>
</reference>
<proteinExistence type="predicted"/>
<feature type="compositionally biased region" description="Basic and acidic residues" evidence="1">
    <location>
        <begin position="58"/>
        <end position="79"/>
    </location>
</feature>
<evidence type="ECO:0000313" key="4">
    <source>
        <dbReference type="WBParaSite" id="HNAJ_0001100401-mRNA-1"/>
    </source>
</evidence>
<sequence length="219" mass="23333">MSLSVHFPVLCRALMEGKDSSHSDDQGGSETSTQTSSPDSHSCNSSSNGSKAPSNEGLTREENFNLERDQVVDLSKGHECGNQVGFSNQQTQPTQQQQPQFASHNPSPGNSNGGVVEEKERNYSSTKSQSGGQLIIQSQQQDSPQFTPTNTTTSSTTNPISGSSISGFSTECQNSATNQPLAHSNGNNGVPVQDTPLDLSTHRKPPLTPKETYSHLING</sequence>
<feature type="compositionally biased region" description="Low complexity" evidence="1">
    <location>
        <begin position="26"/>
        <end position="55"/>
    </location>
</feature>
<organism evidence="4">
    <name type="scientific">Rodentolepis nana</name>
    <name type="common">Dwarf tapeworm</name>
    <name type="synonym">Hymenolepis nana</name>
    <dbReference type="NCBI Taxonomy" id="102285"/>
    <lineage>
        <taxon>Eukaryota</taxon>
        <taxon>Metazoa</taxon>
        <taxon>Spiralia</taxon>
        <taxon>Lophotrochozoa</taxon>
        <taxon>Platyhelminthes</taxon>
        <taxon>Cestoda</taxon>
        <taxon>Eucestoda</taxon>
        <taxon>Cyclophyllidea</taxon>
        <taxon>Hymenolepididae</taxon>
        <taxon>Rodentolepis</taxon>
    </lineage>
</organism>
<feature type="compositionally biased region" description="Polar residues" evidence="1">
    <location>
        <begin position="101"/>
        <end position="110"/>
    </location>
</feature>
<feature type="compositionally biased region" description="Polar residues" evidence="1">
    <location>
        <begin position="168"/>
        <end position="190"/>
    </location>
</feature>
<reference evidence="4" key="1">
    <citation type="submission" date="2017-02" db="UniProtKB">
        <authorList>
            <consortium name="WormBaseParasite"/>
        </authorList>
    </citation>
    <scope>IDENTIFICATION</scope>
</reference>
<evidence type="ECO:0000313" key="3">
    <source>
        <dbReference type="Proteomes" id="UP000278807"/>
    </source>
</evidence>
<evidence type="ECO:0000313" key="2">
    <source>
        <dbReference type="EMBL" id="VDO09284.1"/>
    </source>
</evidence>
<accession>A0A0R3TTG9</accession>
<feature type="compositionally biased region" description="Low complexity" evidence="1">
    <location>
        <begin position="128"/>
        <end position="167"/>
    </location>
</feature>
<dbReference type="AlphaFoldDB" id="A0A0R3TTG9"/>
<dbReference type="Proteomes" id="UP000278807">
    <property type="component" value="Unassembled WGS sequence"/>
</dbReference>
<feature type="compositionally biased region" description="Low complexity" evidence="1">
    <location>
        <begin position="89"/>
        <end position="100"/>
    </location>
</feature>
<gene>
    <name evidence="2" type="ORF">HNAJ_LOCUS10998</name>
</gene>
<protein>
    <submittedName>
        <fullName evidence="4">Period circadian protein</fullName>
    </submittedName>
</protein>
<evidence type="ECO:0000256" key="1">
    <source>
        <dbReference type="SAM" id="MobiDB-lite"/>
    </source>
</evidence>
<dbReference type="WBParaSite" id="HNAJ_0001100401-mRNA-1">
    <property type="protein sequence ID" value="HNAJ_0001100401-mRNA-1"/>
    <property type="gene ID" value="HNAJ_0001100401"/>
</dbReference>